<dbReference type="PANTHER" id="PTHR47243:SF1">
    <property type="entry name" value="SIALOADHESIN"/>
    <property type="match status" value="1"/>
</dbReference>
<evidence type="ECO:0000313" key="3">
    <source>
        <dbReference type="Proteomes" id="UP000570547"/>
    </source>
</evidence>
<dbReference type="SUPFAM" id="SSF48726">
    <property type="entry name" value="Immunoglobulin"/>
    <property type="match status" value="1"/>
</dbReference>
<proteinExistence type="predicted"/>
<dbReference type="SMART" id="SM00409">
    <property type="entry name" value="IG"/>
    <property type="match status" value="1"/>
</dbReference>
<name>A0A7K9Q4H6_9CORV</name>
<dbReference type="InterPro" id="IPR003598">
    <property type="entry name" value="Ig_sub2"/>
</dbReference>
<dbReference type="GO" id="GO:0046790">
    <property type="term" value="F:virion binding"/>
    <property type="evidence" value="ECO:0007669"/>
    <property type="project" value="TreeGrafter"/>
</dbReference>
<dbReference type="InterPro" id="IPR013783">
    <property type="entry name" value="Ig-like_fold"/>
</dbReference>
<dbReference type="SMART" id="SM00408">
    <property type="entry name" value="IGc2"/>
    <property type="match status" value="1"/>
</dbReference>
<dbReference type="GO" id="GO:0005770">
    <property type="term" value="C:late endosome"/>
    <property type="evidence" value="ECO:0007669"/>
    <property type="project" value="TreeGrafter"/>
</dbReference>
<dbReference type="PROSITE" id="PS50835">
    <property type="entry name" value="IG_LIKE"/>
    <property type="match status" value="1"/>
</dbReference>
<feature type="domain" description="Ig-like" evidence="1">
    <location>
        <begin position="1"/>
        <end position="81"/>
    </location>
</feature>
<dbReference type="PANTHER" id="PTHR47243">
    <property type="entry name" value="SIALOADHESIN"/>
    <property type="match status" value="1"/>
</dbReference>
<dbReference type="Gene3D" id="2.60.40.10">
    <property type="entry name" value="Immunoglobulins"/>
    <property type="match status" value="1"/>
</dbReference>
<dbReference type="EMBL" id="VWZT01026096">
    <property type="protein sequence ID" value="NXI06509.1"/>
    <property type="molecule type" value="Genomic_DNA"/>
</dbReference>
<keyword evidence="3" id="KW-1185">Reference proteome</keyword>
<dbReference type="CDD" id="cd00096">
    <property type="entry name" value="Ig"/>
    <property type="match status" value="1"/>
</dbReference>
<dbReference type="AlphaFoldDB" id="A0A7K9Q4H6"/>
<organism evidence="2 3">
    <name type="scientific">Pachycephala philippinensis</name>
    <name type="common">yellow-belllied whistler</name>
    <dbReference type="NCBI Taxonomy" id="449367"/>
    <lineage>
        <taxon>Eukaryota</taxon>
        <taxon>Metazoa</taxon>
        <taxon>Chordata</taxon>
        <taxon>Craniata</taxon>
        <taxon>Vertebrata</taxon>
        <taxon>Euteleostomi</taxon>
        <taxon>Archelosauria</taxon>
        <taxon>Archosauria</taxon>
        <taxon>Dinosauria</taxon>
        <taxon>Saurischia</taxon>
        <taxon>Theropoda</taxon>
        <taxon>Coelurosauria</taxon>
        <taxon>Aves</taxon>
        <taxon>Neognathae</taxon>
        <taxon>Neoaves</taxon>
        <taxon>Telluraves</taxon>
        <taxon>Australaves</taxon>
        <taxon>Passeriformes</taxon>
        <taxon>Corvoidea</taxon>
        <taxon>Pachycephalidae</taxon>
        <taxon>Pachycephala</taxon>
    </lineage>
</organism>
<dbReference type="GO" id="GO:0075512">
    <property type="term" value="P:clathrin-dependent endocytosis of virus by host cell"/>
    <property type="evidence" value="ECO:0007669"/>
    <property type="project" value="TreeGrafter"/>
</dbReference>
<feature type="non-terminal residue" evidence="2">
    <location>
        <position position="106"/>
    </location>
</feature>
<feature type="non-terminal residue" evidence="2">
    <location>
        <position position="1"/>
    </location>
</feature>
<dbReference type="GO" id="GO:0005886">
    <property type="term" value="C:plasma membrane"/>
    <property type="evidence" value="ECO:0007669"/>
    <property type="project" value="TreeGrafter"/>
</dbReference>
<accession>A0A7K9Q4H6</accession>
<evidence type="ECO:0000259" key="1">
    <source>
        <dbReference type="PROSITE" id="PS50835"/>
    </source>
</evidence>
<evidence type="ECO:0000313" key="2">
    <source>
        <dbReference type="EMBL" id="NXI06509.1"/>
    </source>
</evidence>
<dbReference type="InterPro" id="IPR003599">
    <property type="entry name" value="Ig_sub"/>
</dbReference>
<reference evidence="2 3" key="1">
    <citation type="submission" date="2019-09" db="EMBL/GenBank/DDBJ databases">
        <title>Bird 10,000 Genomes (B10K) Project - Family phase.</title>
        <authorList>
            <person name="Zhang G."/>
        </authorList>
    </citation>
    <scope>NUCLEOTIDE SEQUENCE [LARGE SCALE GENOMIC DNA]</scope>
    <source>
        <strain evidence="2">B10K-DU-001-28</strain>
        <tissue evidence="2">Muscle</tissue>
    </source>
</reference>
<gene>
    <name evidence="2" type="primary">Siglec1_2</name>
    <name evidence="2" type="ORF">PACPHI_R15329</name>
</gene>
<dbReference type="Pfam" id="PF13895">
    <property type="entry name" value="Ig_2"/>
    <property type="match status" value="1"/>
</dbReference>
<dbReference type="GO" id="GO:0005769">
    <property type="term" value="C:early endosome"/>
    <property type="evidence" value="ECO:0007669"/>
    <property type="project" value="TreeGrafter"/>
</dbReference>
<comment type="caution">
    <text evidence="2">The sequence shown here is derived from an EMBL/GenBank/DDBJ whole genome shotgun (WGS) entry which is preliminary data.</text>
</comment>
<protein>
    <submittedName>
        <fullName evidence="2">SN protein</fullName>
    </submittedName>
</protein>
<dbReference type="InterPro" id="IPR007110">
    <property type="entry name" value="Ig-like_dom"/>
</dbReference>
<sequence>AELRIQPSAEVPEGTAVTLSCVGTGGDAEEEPLYAWYRNGRRLQESSFPTLEFPSVHGDDAGAFQCQVRSGNGSDTSEAVALRVLCECPEGIPEGMSWGFPILSFP</sequence>
<dbReference type="Proteomes" id="UP000570547">
    <property type="component" value="Unassembled WGS sequence"/>
</dbReference>
<dbReference type="InterPro" id="IPR036179">
    <property type="entry name" value="Ig-like_dom_sf"/>
</dbReference>